<dbReference type="EMBL" id="KL367475">
    <property type="protein sequence ID" value="KFD72886.1"/>
    <property type="molecule type" value="Genomic_DNA"/>
</dbReference>
<organism evidence="1">
    <name type="scientific">Trichuris suis</name>
    <name type="common">pig whipworm</name>
    <dbReference type="NCBI Taxonomy" id="68888"/>
    <lineage>
        <taxon>Eukaryota</taxon>
        <taxon>Metazoa</taxon>
        <taxon>Ecdysozoa</taxon>
        <taxon>Nematoda</taxon>
        <taxon>Enoplea</taxon>
        <taxon>Dorylaimia</taxon>
        <taxon>Trichinellida</taxon>
        <taxon>Trichuridae</taxon>
        <taxon>Trichuris</taxon>
    </lineage>
</organism>
<reference evidence="1" key="1">
    <citation type="journal article" date="2014" name="Nat. Genet.">
        <title>Genome and transcriptome of the porcine whipworm Trichuris suis.</title>
        <authorList>
            <person name="Jex A.R."/>
            <person name="Nejsum P."/>
            <person name="Schwarz E.M."/>
            <person name="Hu L."/>
            <person name="Young N.D."/>
            <person name="Hall R.S."/>
            <person name="Korhonen P.K."/>
            <person name="Liao S."/>
            <person name="Thamsborg S."/>
            <person name="Xia J."/>
            <person name="Xu P."/>
            <person name="Wang S."/>
            <person name="Scheerlinck J.P."/>
            <person name="Hofmann A."/>
            <person name="Sternberg P.W."/>
            <person name="Wang J."/>
            <person name="Gasser R.B."/>
        </authorList>
    </citation>
    <scope>NUCLEOTIDE SEQUENCE [LARGE SCALE GENOMIC DNA]</scope>
    <source>
        <strain evidence="1">DCEP-RM93F</strain>
    </source>
</reference>
<evidence type="ECO:0000313" key="1">
    <source>
        <dbReference type="EMBL" id="KFD72886.1"/>
    </source>
</evidence>
<dbReference type="Proteomes" id="UP000030758">
    <property type="component" value="Unassembled WGS sequence"/>
</dbReference>
<protein>
    <submittedName>
        <fullName evidence="1">Uncharacterized protein</fullName>
    </submittedName>
</protein>
<name>A0A085NTU0_9BILA</name>
<dbReference type="AlphaFoldDB" id="A0A085NTU0"/>
<accession>A0A085NTU0</accession>
<proteinExistence type="predicted"/>
<gene>
    <name evidence="1" type="ORF">M514_14790</name>
</gene>
<sequence length="67" mass="7669">MHAQVRSVDFRKLNEQGIVMKSDSWLASLADGISSDVKDDKANDNKIMDIKRTICNLIEDNVLRKYD</sequence>